<protein>
    <submittedName>
        <fullName evidence="1">Uncharacterized protein</fullName>
    </submittedName>
</protein>
<sequence length="853" mass="96659">MSCHPEGAPSHRARSDSVDSNASRMNRSTPTEKPAYQEFRASASKVLAERLRERGPATQRQQQHQRPLERGTAEQTLQCNCCCRIVYDGWKAVHCEHVICIDCMVRTSQELIHCQVCIMMCYQDGEHNTCVVCFGCELLCRCPERLERVGMYGELRYRTTGRKPLEFYKRVTRASLSTAAGKTNLSTVVGDVPGRGHIKKKSLEREEKLDRRTPENLRRLSAKQQKMEARLKYLENCFARLQRRVEDLENARRPEALFQQFQEQQQPGGMYQTQFQEARQAQPIFQTPDPWQMQSLRQPYTGCDPMAEAFYQPPNSYQAEYPVHQNVLSQRSLFDAVRLAAGQQGVPQNVEGSPRRAFVAVVQMNSQRGSPDSGLFDPLNHIDGYRQQNDCRIGMESSIIIREISNDDEEGEYREETGDRAKCPGQSSCEPSSSSSDTNPIRNIKAASAIKPQKKDAETSVQMGTLVAELARLYDRVAGLEVDNERLRDDQRNLQKANAKMREVVKELQCEQACSRQTLPMQIQQPPLVMQTQIQQPQQTMSMHCGPGGASTTAVKLGVDAFVDNSSTQGTTSSSTPHSSDPSNSSEPSEARKHTKVDEEINIVVQNSPAGEVFLKNEATPAKTMAFTQAPTADNTPWRAHGTPQYKRTTSLPNHSLGQQVSDSELETYKRRVNDIMDWYNLCKRREAYLEQTTLAYLRQTLSNSCHFLDYDRPFRWELDKCLKLSSGKSCFRDFRVFSGPIIDVGCRGLIRFVVDPLPSSFCVYVEILISAKPKRAQGYVLRIRDPDSRKDFHCQRYNSEDMFGFRGVLSYPGTPCLGFFSIVVQVDPDNLSLAFRSGGRLLIELAKTRYDE</sequence>
<organism evidence="1 2">
    <name type="scientific">Dermacentor silvarum</name>
    <name type="common">Tick</name>
    <dbReference type="NCBI Taxonomy" id="543639"/>
    <lineage>
        <taxon>Eukaryota</taxon>
        <taxon>Metazoa</taxon>
        <taxon>Ecdysozoa</taxon>
        <taxon>Arthropoda</taxon>
        <taxon>Chelicerata</taxon>
        <taxon>Arachnida</taxon>
        <taxon>Acari</taxon>
        <taxon>Parasitiformes</taxon>
        <taxon>Ixodida</taxon>
        <taxon>Ixodoidea</taxon>
        <taxon>Ixodidae</taxon>
        <taxon>Rhipicephalinae</taxon>
        <taxon>Dermacentor</taxon>
    </lineage>
</organism>
<dbReference type="Proteomes" id="UP000821865">
    <property type="component" value="Chromosome 4"/>
</dbReference>
<name>A0ACB8D0Q7_DERSI</name>
<reference evidence="1" key="1">
    <citation type="submission" date="2020-05" db="EMBL/GenBank/DDBJ databases">
        <title>Large-scale comparative analyses of tick genomes elucidate their genetic diversity and vector capacities.</title>
        <authorList>
            <person name="Jia N."/>
            <person name="Wang J."/>
            <person name="Shi W."/>
            <person name="Du L."/>
            <person name="Sun Y."/>
            <person name="Zhan W."/>
            <person name="Jiang J."/>
            <person name="Wang Q."/>
            <person name="Zhang B."/>
            <person name="Ji P."/>
            <person name="Sakyi L.B."/>
            <person name="Cui X."/>
            <person name="Yuan T."/>
            <person name="Jiang B."/>
            <person name="Yang W."/>
            <person name="Lam T.T.-Y."/>
            <person name="Chang Q."/>
            <person name="Ding S."/>
            <person name="Wang X."/>
            <person name="Zhu J."/>
            <person name="Ruan X."/>
            <person name="Zhao L."/>
            <person name="Wei J."/>
            <person name="Que T."/>
            <person name="Du C."/>
            <person name="Cheng J."/>
            <person name="Dai P."/>
            <person name="Han X."/>
            <person name="Huang E."/>
            <person name="Gao Y."/>
            <person name="Liu J."/>
            <person name="Shao H."/>
            <person name="Ye R."/>
            <person name="Li L."/>
            <person name="Wei W."/>
            <person name="Wang X."/>
            <person name="Wang C."/>
            <person name="Yang T."/>
            <person name="Huo Q."/>
            <person name="Li W."/>
            <person name="Guo W."/>
            <person name="Chen H."/>
            <person name="Zhou L."/>
            <person name="Ni X."/>
            <person name="Tian J."/>
            <person name="Zhou Y."/>
            <person name="Sheng Y."/>
            <person name="Liu T."/>
            <person name="Pan Y."/>
            <person name="Xia L."/>
            <person name="Li J."/>
            <person name="Zhao F."/>
            <person name="Cao W."/>
        </authorList>
    </citation>
    <scope>NUCLEOTIDE SEQUENCE</scope>
    <source>
        <strain evidence="1">Dsil-2018</strain>
    </source>
</reference>
<comment type="caution">
    <text evidence="1">The sequence shown here is derived from an EMBL/GenBank/DDBJ whole genome shotgun (WGS) entry which is preliminary data.</text>
</comment>
<evidence type="ECO:0000313" key="2">
    <source>
        <dbReference type="Proteomes" id="UP000821865"/>
    </source>
</evidence>
<evidence type="ECO:0000313" key="1">
    <source>
        <dbReference type="EMBL" id="KAH7954994.1"/>
    </source>
</evidence>
<dbReference type="EMBL" id="CM023473">
    <property type="protein sequence ID" value="KAH7954994.1"/>
    <property type="molecule type" value="Genomic_DNA"/>
</dbReference>
<keyword evidence="2" id="KW-1185">Reference proteome</keyword>
<gene>
    <name evidence="1" type="ORF">HPB49_023686</name>
</gene>
<proteinExistence type="predicted"/>
<accession>A0ACB8D0Q7</accession>